<keyword evidence="11 15" id="KW-0411">Iron-sulfur</keyword>
<dbReference type="GO" id="GO:0004109">
    <property type="term" value="F:coproporphyrinogen oxidase activity"/>
    <property type="evidence" value="ECO:0007669"/>
    <property type="project" value="InterPro"/>
</dbReference>
<feature type="binding site" evidence="16">
    <location>
        <position position="221"/>
    </location>
    <ligand>
        <name>S-adenosyl-L-methionine</name>
        <dbReference type="ChEBI" id="CHEBI:59789"/>
        <label>2</label>
    </ligand>
</feature>
<evidence type="ECO:0000256" key="14">
    <source>
        <dbReference type="ARBA" id="ARBA00048321"/>
    </source>
</evidence>
<dbReference type="FunFam" id="3.80.30.20:FF:000012">
    <property type="entry name" value="Coproporphyrinogen-III oxidase"/>
    <property type="match status" value="1"/>
</dbReference>
<comment type="function">
    <text evidence="13">Involved in the heme biosynthesis. Catalyzes the anaerobic oxidative decarboxylation of propionate groups of rings A and B of coproporphyrinogen III to yield the vinyl groups in protoporphyrinogen IX.</text>
</comment>
<dbReference type="CDD" id="cd01335">
    <property type="entry name" value="Radical_SAM"/>
    <property type="match status" value="1"/>
</dbReference>
<feature type="domain" description="Radical SAM core" evidence="18">
    <location>
        <begin position="56"/>
        <end position="282"/>
    </location>
</feature>
<feature type="binding site" evidence="16">
    <location>
        <position position="65"/>
    </location>
    <ligand>
        <name>S-adenosyl-L-methionine</name>
        <dbReference type="ChEBI" id="CHEBI:59789"/>
        <label>1</label>
    </ligand>
</feature>
<keyword evidence="7 15" id="KW-0949">S-adenosyl-L-methionine</keyword>
<feature type="binding site" evidence="16">
    <location>
        <position position="157"/>
    </location>
    <ligand>
        <name>S-adenosyl-L-methionine</name>
        <dbReference type="ChEBI" id="CHEBI:59789"/>
        <label>1</label>
    </ligand>
</feature>
<dbReference type="PANTHER" id="PTHR13932:SF6">
    <property type="entry name" value="OXYGEN-INDEPENDENT COPROPORPHYRINOGEN III OXIDASE"/>
    <property type="match status" value="1"/>
</dbReference>
<dbReference type="NCBIfam" id="TIGR00538">
    <property type="entry name" value="hemN"/>
    <property type="match status" value="1"/>
</dbReference>
<name>A0A2S5KRC4_9PROT</name>
<evidence type="ECO:0000256" key="2">
    <source>
        <dbReference type="ARBA" id="ARBA00004785"/>
    </source>
</evidence>
<comment type="catalytic activity">
    <reaction evidence="14 15">
        <text>coproporphyrinogen III + 2 S-adenosyl-L-methionine = protoporphyrinogen IX + 2 5'-deoxyadenosine + 2 L-methionine + 2 CO2</text>
        <dbReference type="Rhea" id="RHEA:15425"/>
        <dbReference type="ChEBI" id="CHEBI:16526"/>
        <dbReference type="ChEBI" id="CHEBI:17319"/>
        <dbReference type="ChEBI" id="CHEBI:57307"/>
        <dbReference type="ChEBI" id="CHEBI:57309"/>
        <dbReference type="ChEBI" id="CHEBI:57844"/>
        <dbReference type="ChEBI" id="CHEBI:59789"/>
        <dbReference type="EC" id="1.3.98.3"/>
    </reaction>
</comment>
<feature type="binding site" evidence="16">
    <location>
        <begin position="77"/>
        <end position="79"/>
    </location>
    <ligand>
        <name>S-adenosyl-L-methionine</name>
        <dbReference type="ChEBI" id="CHEBI:59789"/>
        <label>2</label>
    </ligand>
</feature>
<dbReference type="FunFam" id="1.10.10.920:FF:000001">
    <property type="entry name" value="Coproporphyrinogen-III oxidase"/>
    <property type="match status" value="1"/>
</dbReference>
<keyword evidence="9 15" id="KW-0560">Oxidoreductase</keyword>
<accession>A0A2S5KRC4</accession>
<feature type="binding site" evidence="16">
    <location>
        <position position="122"/>
    </location>
    <ligand>
        <name>S-adenosyl-L-methionine</name>
        <dbReference type="ChEBI" id="CHEBI:59789"/>
        <label>1</label>
    </ligand>
</feature>
<sequence length="468" mass="53244">MSHVNLSPLPDLHPVWVPELISRYDSAGPRYTSYPTAVDFRTLEGNDILQHAAASIRAEAPLSLYFHIPFCEHVCYYCACNKVITRQHQRVRPYLDKLYQEIAFYAERFAEGRVVEQLHFGGGTPTFLSDTELQEVMAVIRRHFTLRDDDQADYSIEIDPRTVTGETLKVLRDLGFNRLSFGIQDTNPAVQTAVNRVQPIEQVAELLQQARQLGFRSINFDLIYGLPLQTPDSFAETLESVVALSPDRLSVFNYAHLPDRFRPQRHIRAEDLPTPQMKLSILQHCIERLDQAGYQYIGMDHFAKPDDELALAQREGKLHRNFQGYTTRGDCELLAMGASSISQVGDTYFQNIHDVGQWSEALDSQGNAICKGIQLSYDDRVRRALITQLICHFQLDTVTFGATWQINFNEYFAKELNALGGHINDGLISISAGSLTILPPGRLLIRSICMLFDSYRQAQIEQRFSRII</sequence>
<dbReference type="SMART" id="SM00729">
    <property type="entry name" value="Elp3"/>
    <property type="match status" value="1"/>
</dbReference>
<dbReference type="PIRSF" id="PIRSF000167">
    <property type="entry name" value="HemN"/>
    <property type="match status" value="1"/>
</dbReference>
<keyword evidence="5 15" id="KW-0004">4Fe-4S</keyword>
<evidence type="ECO:0000256" key="10">
    <source>
        <dbReference type="ARBA" id="ARBA00023004"/>
    </source>
</evidence>
<evidence type="ECO:0000256" key="17">
    <source>
        <dbReference type="PIRSR" id="PIRSR000167-2"/>
    </source>
</evidence>
<keyword evidence="8 15" id="KW-0479">Metal-binding</keyword>
<dbReference type="InterPro" id="IPR007197">
    <property type="entry name" value="rSAM"/>
</dbReference>
<dbReference type="Proteomes" id="UP000238196">
    <property type="component" value="Unassembled WGS sequence"/>
</dbReference>
<dbReference type="SFLD" id="SFLDS00029">
    <property type="entry name" value="Radical_SAM"/>
    <property type="match status" value="1"/>
</dbReference>
<proteinExistence type="inferred from homology"/>
<dbReference type="GO" id="GO:0005737">
    <property type="term" value="C:cytoplasm"/>
    <property type="evidence" value="ECO:0007669"/>
    <property type="project" value="UniProtKB-SubCell"/>
</dbReference>
<dbReference type="InterPro" id="IPR010723">
    <property type="entry name" value="HemN_C"/>
</dbReference>
<dbReference type="Pfam" id="PF06969">
    <property type="entry name" value="HemN_C"/>
    <property type="match status" value="1"/>
</dbReference>
<dbReference type="InterPro" id="IPR058240">
    <property type="entry name" value="rSAM_sf"/>
</dbReference>
<feature type="binding site" evidence="16">
    <location>
        <position position="341"/>
    </location>
    <ligand>
        <name>S-adenosyl-L-methionine</name>
        <dbReference type="ChEBI" id="CHEBI:59789"/>
        <label>1</label>
    </ligand>
</feature>
<evidence type="ECO:0000256" key="15">
    <source>
        <dbReference type="PIRNR" id="PIRNR000167"/>
    </source>
</evidence>
<dbReference type="EMBL" id="PRLP01000035">
    <property type="protein sequence ID" value="PPC77222.1"/>
    <property type="molecule type" value="Genomic_DNA"/>
</dbReference>
<dbReference type="InterPro" id="IPR023404">
    <property type="entry name" value="rSAM_horseshoe"/>
</dbReference>
<dbReference type="Gene3D" id="3.80.30.20">
    <property type="entry name" value="tm_1862 like domain"/>
    <property type="match status" value="1"/>
</dbReference>
<evidence type="ECO:0000256" key="6">
    <source>
        <dbReference type="ARBA" id="ARBA00022490"/>
    </source>
</evidence>
<feature type="binding site" evidence="17">
    <location>
        <position position="71"/>
    </location>
    <ligand>
        <name>[4Fe-4S] cluster</name>
        <dbReference type="ChEBI" id="CHEBI:49883"/>
        <note>4Fe-4S-S-AdoMet</note>
    </ligand>
</feature>
<evidence type="ECO:0000256" key="9">
    <source>
        <dbReference type="ARBA" id="ARBA00023002"/>
    </source>
</evidence>
<dbReference type="OrthoDB" id="5288668at2"/>
<evidence type="ECO:0000256" key="13">
    <source>
        <dbReference type="ARBA" id="ARBA00024295"/>
    </source>
</evidence>
<evidence type="ECO:0000313" key="20">
    <source>
        <dbReference type="Proteomes" id="UP000238196"/>
    </source>
</evidence>
<evidence type="ECO:0000256" key="5">
    <source>
        <dbReference type="ARBA" id="ARBA00022485"/>
    </source>
</evidence>
<feature type="binding site" evidence="17">
    <location>
        <position position="78"/>
    </location>
    <ligand>
        <name>[4Fe-4S] cluster</name>
        <dbReference type="ChEBI" id="CHEBI:49883"/>
        <note>4Fe-4S-S-AdoMet</note>
    </ligand>
</feature>
<evidence type="ECO:0000256" key="7">
    <source>
        <dbReference type="ARBA" id="ARBA00022691"/>
    </source>
</evidence>
<dbReference type="GO" id="GO:0006782">
    <property type="term" value="P:protoporphyrinogen IX biosynthetic process"/>
    <property type="evidence" value="ECO:0007669"/>
    <property type="project" value="UniProtKB-UniPathway"/>
</dbReference>
<feature type="binding site" evidence="16">
    <location>
        <begin position="123"/>
        <end position="124"/>
    </location>
    <ligand>
        <name>S-adenosyl-L-methionine</name>
        <dbReference type="ChEBI" id="CHEBI:59789"/>
        <label>2</label>
    </ligand>
</feature>
<evidence type="ECO:0000313" key="19">
    <source>
        <dbReference type="EMBL" id="PPC77222.1"/>
    </source>
</evidence>
<dbReference type="SFLD" id="SFLDG01065">
    <property type="entry name" value="anaerobic_coproporphyrinogen-I"/>
    <property type="match status" value="1"/>
</dbReference>
<evidence type="ECO:0000256" key="8">
    <source>
        <dbReference type="ARBA" id="ARBA00022723"/>
    </source>
</evidence>
<dbReference type="Pfam" id="PF04055">
    <property type="entry name" value="Radical_SAM"/>
    <property type="match status" value="1"/>
</dbReference>
<dbReference type="SUPFAM" id="SSF102114">
    <property type="entry name" value="Radical SAM enzymes"/>
    <property type="match status" value="1"/>
</dbReference>
<evidence type="ECO:0000259" key="18">
    <source>
        <dbReference type="PROSITE" id="PS51918"/>
    </source>
</evidence>
<comment type="pathway">
    <text evidence="2 15">Porphyrin-containing compound metabolism; protoporphyrin-IX biosynthesis; protoporphyrinogen-IX from coproporphyrinogen-III (AdoMet route): step 1/1.</text>
</comment>
<feature type="binding site" evidence="16">
    <location>
        <position position="196"/>
    </location>
    <ligand>
        <name>S-adenosyl-L-methionine</name>
        <dbReference type="ChEBI" id="CHEBI:59789"/>
        <label>2</label>
    </ligand>
</feature>
<evidence type="ECO:0000256" key="16">
    <source>
        <dbReference type="PIRSR" id="PIRSR000167-1"/>
    </source>
</evidence>
<dbReference type="SFLD" id="SFLDG01082">
    <property type="entry name" value="B12-binding_domain_containing"/>
    <property type="match status" value="1"/>
</dbReference>
<comment type="similarity">
    <text evidence="3 15">Belongs to the anaerobic coproporphyrinogen-III oxidase family.</text>
</comment>
<feature type="binding site" evidence="16">
    <location>
        <position position="255"/>
    </location>
    <ligand>
        <name>S-adenosyl-L-methionine</name>
        <dbReference type="ChEBI" id="CHEBI:59789"/>
        <label>2</label>
    </ligand>
</feature>
<dbReference type="InterPro" id="IPR034505">
    <property type="entry name" value="Coproporphyrinogen-III_oxidase"/>
</dbReference>
<feature type="binding site" evidence="17">
    <location>
        <position position="75"/>
    </location>
    <ligand>
        <name>[4Fe-4S] cluster</name>
        <dbReference type="ChEBI" id="CHEBI:49883"/>
        <note>4Fe-4S-S-AdoMet</note>
    </ligand>
</feature>
<organism evidence="19 20">
    <name type="scientific">Proteobacteria bacterium 228</name>
    <dbReference type="NCBI Taxonomy" id="2083153"/>
    <lineage>
        <taxon>Bacteria</taxon>
        <taxon>Pseudomonadati</taxon>
        <taxon>Pseudomonadota</taxon>
    </lineage>
</organism>
<evidence type="ECO:0000256" key="1">
    <source>
        <dbReference type="ARBA" id="ARBA00004496"/>
    </source>
</evidence>
<protein>
    <recommendedName>
        <fullName evidence="15">Coproporphyrinogen-III oxidase</fullName>
        <ecNumber evidence="15">1.3.98.3</ecNumber>
    </recommendedName>
</protein>
<comment type="cofactor">
    <cofactor evidence="15 17">
        <name>[4Fe-4S] cluster</name>
        <dbReference type="ChEBI" id="CHEBI:49883"/>
    </cofactor>
    <text evidence="15 17">Binds 1 [4Fe-4S] cluster. The cluster is coordinated with 3 cysteines and an exchangeable S-adenosyl-L-methionine.</text>
</comment>
<comment type="caution">
    <text evidence="19">The sequence shown here is derived from an EMBL/GenBank/DDBJ whole genome shotgun (WGS) entry which is preliminary data.</text>
</comment>
<dbReference type="SFLD" id="SFLDF00277">
    <property type="entry name" value="oxygen-independent_coproporphy"/>
    <property type="match status" value="1"/>
</dbReference>
<keyword evidence="12 15" id="KW-0627">Porphyrin biosynthesis</keyword>
<evidence type="ECO:0000256" key="3">
    <source>
        <dbReference type="ARBA" id="ARBA00005493"/>
    </source>
</evidence>
<dbReference type="PROSITE" id="PS51918">
    <property type="entry name" value="RADICAL_SAM"/>
    <property type="match status" value="1"/>
</dbReference>
<keyword evidence="10 15" id="KW-0408">Iron</keyword>
<dbReference type="AlphaFoldDB" id="A0A2S5KRC4"/>
<dbReference type="UniPathway" id="UPA00251">
    <property type="reaction ID" value="UER00323"/>
</dbReference>
<evidence type="ECO:0000256" key="4">
    <source>
        <dbReference type="ARBA" id="ARBA00011245"/>
    </source>
</evidence>
<feature type="binding site" evidence="16">
    <location>
        <position position="184"/>
    </location>
    <ligand>
        <name>S-adenosyl-L-methionine</name>
        <dbReference type="ChEBI" id="CHEBI:59789"/>
        <label>2</label>
    </ligand>
</feature>
<dbReference type="GO" id="GO:0051539">
    <property type="term" value="F:4 iron, 4 sulfur cluster binding"/>
    <property type="evidence" value="ECO:0007669"/>
    <property type="project" value="UniProtKB-KW"/>
</dbReference>
<keyword evidence="6 15" id="KW-0963">Cytoplasm</keyword>
<gene>
    <name evidence="19" type="primary">hemN</name>
    <name evidence="19" type="ORF">C4K68_12505</name>
</gene>
<comment type="subcellular location">
    <subcellularLocation>
        <location evidence="1 15">Cytoplasm</location>
    </subcellularLocation>
</comment>
<reference evidence="19 20" key="1">
    <citation type="submission" date="2018-02" db="EMBL/GenBank/DDBJ databases">
        <title>novel marine gammaproteobacteria from coastal saline agro ecosystem.</title>
        <authorList>
            <person name="Krishnan R."/>
            <person name="Ramesh Kumar N."/>
        </authorList>
    </citation>
    <scope>NUCLEOTIDE SEQUENCE [LARGE SCALE GENOMIC DNA]</scope>
    <source>
        <strain evidence="19 20">228</strain>
    </source>
</reference>
<evidence type="ECO:0000256" key="12">
    <source>
        <dbReference type="ARBA" id="ARBA00023244"/>
    </source>
</evidence>
<dbReference type="PANTHER" id="PTHR13932">
    <property type="entry name" value="COPROPORPHYRINIGEN III OXIDASE"/>
    <property type="match status" value="1"/>
</dbReference>
<dbReference type="GO" id="GO:0046872">
    <property type="term" value="F:metal ion binding"/>
    <property type="evidence" value="ECO:0007669"/>
    <property type="project" value="UniProtKB-KW"/>
</dbReference>
<dbReference type="GO" id="GO:0051989">
    <property type="term" value="F:coproporphyrinogen dehydrogenase activity"/>
    <property type="evidence" value="ECO:0007669"/>
    <property type="project" value="UniProtKB-EC"/>
</dbReference>
<evidence type="ECO:0000256" key="11">
    <source>
        <dbReference type="ARBA" id="ARBA00023014"/>
    </source>
</evidence>
<comment type="subunit">
    <text evidence="4">Monomer.</text>
</comment>
<dbReference type="InterPro" id="IPR006638">
    <property type="entry name" value="Elp3/MiaA/NifB-like_rSAM"/>
</dbReference>
<dbReference type="InterPro" id="IPR004558">
    <property type="entry name" value="Coprogen_oxidase_HemN"/>
</dbReference>
<dbReference type="Gene3D" id="1.10.10.920">
    <property type="match status" value="1"/>
</dbReference>
<dbReference type="EC" id="1.3.98.3" evidence="15"/>